<dbReference type="SUPFAM" id="SSF56112">
    <property type="entry name" value="Protein kinase-like (PK-like)"/>
    <property type="match status" value="1"/>
</dbReference>
<comment type="subcellular location">
    <subcellularLocation>
        <location evidence="1">Host cell</location>
    </subcellularLocation>
    <subcellularLocation>
        <location evidence="2">Secreted</location>
    </subcellularLocation>
</comment>
<dbReference type="InterPro" id="IPR011009">
    <property type="entry name" value="Kinase-like_dom_sf"/>
</dbReference>
<dbReference type="EMBL" id="ML210439">
    <property type="protein sequence ID" value="TFK18037.1"/>
    <property type="molecule type" value="Genomic_DNA"/>
</dbReference>
<dbReference type="InterPro" id="IPR045379">
    <property type="entry name" value="Crinkler_N"/>
</dbReference>
<name>A0A5C3KE33_COPMA</name>
<comment type="catalytic activity">
    <reaction evidence="11">
        <text>L-seryl-[protein] + ATP = O-phospho-L-seryl-[protein] + ADP + H(+)</text>
        <dbReference type="Rhea" id="RHEA:17989"/>
        <dbReference type="Rhea" id="RHEA-COMP:9863"/>
        <dbReference type="Rhea" id="RHEA-COMP:11604"/>
        <dbReference type="ChEBI" id="CHEBI:15378"/>
        <dbReference type="ChEBI" id="CHEBI:29999"/>
        <dbReference type="ChEBI" id="CHEBI:30616"/>
        <dbReference type="ChEBI" id="CHEBI:83421"/>
        <dbReference type="ChEBI" id="CHEBI:456216"/>
        <dbReference type="EC" id="2.7.11.1"/>
    </reaction>
</comment>
<evidence type="ECO:0000313" key="14">
    <source>
        <dbReference type="EMBL" id="TFK18037.1"/>
    </source>
</evidence>
<keyword evidence="4" id="KW-0964">Secreted</keyword>
<dbReference type="Pfam" id="PF01163">
    <property type="entry name" value="RIO1"/>
    <property type="match status" value="1"/>
</dbReference>
<protein>
    <recommendedName>
        <fullName evidence="3">non-specific serine/threonine protein kinase</fullName>
        <ecNumber evidence="3">2.7.11.1</ecNumber>
    </recommendedName>
</protein>
<dbReference type="Pfam" id="PF20147">
    <property type="entry name" value="Crinkler"/>
    <property type="match status" value="2"/>
</dbReference>
<evidence type="ECO:0000256" key="8">
    <source>
        <dbReference type="ARBA" id="ARBA00022777"/>
    </source>
</evidence>
<dbReference type="Gene3D" id="1.10.510.10">
    <property type="entry name" value="Transferase(Phosphotransferase) domain 1"/>
    <property type="match status" value="1"/>
</dbReference>
<proteinExistence type="predicted"/>
<dbReference type="Proteomes" id="UP000307440">
    <property type="component" value="Unassembled WGS sequence"/>
</dbReference>
<organism evidence="14 15">
    <name type="scientific">Coprinopsis marcescibilis</name>
    <name type="common">Agaric fungus</name>
    <name type="synonym">Psathyrella marcescibilis</name>
    <dbReference type="NCBI Taxonomy" id="230819"/>
    <lineage>
        <taxon>Eukaryota</taxon>
        <taxon>Fungi</taxon>
        <taxon>Dikarya</taxon>
        <taxon>Basidiomycota</taxon>
        <taxon>Agaricomycotina</taxon>
        <taxon>Agaricomycetes</taxon>
        <taxon>Agaricomycetidae</taxon>
        <taxon>Agaricales</taxon>
        <taxon>Agaricineae</taxon>
        <taxon>Psathyrellaceae</taxon>
        <taxon>Coprinopsis</taxon>
    </lineage>
</organism>
<evidence type="ECO:0000256" key="11">
    <source>
        <dbReference type="ARBA" id="ARBA00048679"/>
    </source>
</evidence>
<evidence type="ECO:0000256" key="1">
    <source>
        <dbReference type="ARBA" id="ARBA00004340"/>
    </source>
</evidence>
<evidence type="ECO:0000256" key="10">
    <source>
        <dbReference type="ARBA" id="ARBA00047899"/>
    </source>
</evidence>
<reference evidence="14 15" key="1">
    <citation type="journal article" date="2019" name="Nat. Ecol. Evol.">
        <title>Megaphylogeny resolves global patterns of mushroom evolution.</title>
        <authorList>
            <person name="Varga T."/>
            <person name="Krizsan K."/>
            <person name="Foldi C."/>
            <person name="Dima B."/>
            <person name="Sanchez-Garcia M."/>
            <person name="Sanchez-Ramirez S."/>
            <person name="Szollosi G.J."/>
            <person name="Szarkandi J.G."/>
            <person name="Papp V."/>
            <person name="Albert L."/>
            <person name="Andreopoulos W."/>
            <person name="Angelini C."/>
            <person name="Antonin V."/>
            <person name="Barry K.W."/>
            <person name="Bougher N.L."/>
            <person name="Buchanan P."/>
            <person name="Buyck B."/>
            <person name="Bense V."/>
            <person name="Catcheside P."/>
            <person name="Chovatia M."/>
            <person name="Cooper J."/>
            <person name="Damon W."/>
            <person name="Desjardin D."/>
            <person name="Finy P."/>
            <person name="Geml J."/>
            <person name="Haridas S."/>
            <person name="Hughes K."/>
            <person name="Justo A."/>
            <person name="Karasinski D."/>
            <person name="Kautmanova I."/>
            <person name="Kiss B."/>
            <person name="Kocsube S."/>
            <person name="Kotiranta H."/>
            <person name="LaButti K.M."/>
            <person name="Lechner B.E."/>
            <person name="Liimatainen K."/>
            <person name="Lipzen A."/>
            <person name="Lukacs Z."/>
            <person name="Mihaltcheva S."/>
            <person name="Morgado L.N."/>
            <person name="Niskanen T."/>
            <person name="Noordeloos M.E."/>
            <person name="Ohm R.A."/>
            <person name="Ortiz-Santana B."/>
            <person name="Ovrebo C."/>
            <person name="Racz N."/>
            <person name="Riley R."/>
            <person name="Savchenko A."/>
            <person name="Shiryaev A."/>
            <person name="Soop K."/>
            <person name="Spirin V."/>
            <person name="Szebenyi C."/>
            <person name="Tomsovsky M."/>
            <person name="Tulloss R.E."/>
            <person name="Uehling J."/>
            <person name="Grigoriev I.V."/>
            <person name="Vagvolgyi C."/>
            <person name="Papp T."/>
            <person name="Martin F.M."/>
            <person name="Miettinen O."/>
            <person name="Hibbett D.S."/>
            <person name="Nagy L.G."/>
        </authorList>
    </citation>
    <scope>NUCLEOTIDE SEQUENCE [LARGE SCALE GENOMIC DNA]</scope>
    <source>
        <strain evidence="14 15">CBS 121175</strain>
    </source>
</reference>
<dbReference type="GO" id="GO:0004674">
    <property type="term" value="F:protein serine/threonine kinase activity"/>
    <property type="evidence" value="ECO:0007669"/>
    <property type="project" value="UniProtKB-KW"/>
</dbReference>
<keyword evidence="5" id="KW-0723">Serine/threonine-protein kinase</keyword>
<evidence type="ECO:0000256" key="5">
    <source>
        <dbReference type="ARBA" id="ARBA00022527"/>
    </source>
</evidence>
<gene>
    <name evidence="14" type="ORF">FA15DRAFT_731608</name>
</gene>
<accession>A0A5C3KE33</accession>
<evidence type="ECO:0000259" key="12">
    <source>
        <dbReference type="Pfam" id="PF01163"/>
    </source>
</evidence>
<evidence type="ECO:0000259" key="13">
    <source>
        <dbReference type="Pfam" id="PF20147"/>
    </source>
</evidence>
<dbReference type="AlphaFoldDB" id="A0A5C3KE33"/>
<dbReference type="InterPro" id="IPR018934">
    <property type="entry name" value="RIO_dom"/>
</dbReference>
<evidence type="ECO:0000256" key="9">
    <source>
        <dbReference type="ARBA" id="ARBA00022840"/>
    </source>
</evidence>
<keyword evidence="7" id="KW-0547">Nucleotide-binding</keyword>
<sequence>MSSITLNCLVSGDGPGKIFTIDIAPNETVFALKASIKAELPRYTGTAAKDIQLFKVSLPLDEVPKAREPLAVEGSEELGLPLAKISTVFKDPLLDDRPCHRGEANRLESANTVSLNCLMFGDTFEKMLTIEIAPSKNVNVLKDLIKQKRNCLAHIDVTDMQLFKPKNPLPVDDDLDRLPALKIDEQEKLSPARKISAIFEDIRDSEIHVFVHAPTGLKRAASPSLLQYDLLKRAKLIDLAPSQIAKPAQYKSLQQNPSQKILDDRPSPDVDVAPIALLYHGFGHFEDIITCREAINIEQCRSSVDAFAEAMSCFYPTENDRRDAALPHLNGIFSAHVGATIPSVHPAFIGTAGSDGHSVGRHGQPLNVIEIKNEQAGIQALPQIEAAAYVGRLHNSMMPAARVLLEQWRMPCLGITIIGHEVRFYAIILLGHQYRVVSLTPALSCLRSASSGWEREVLYAAFAAACALQVFMLGDIEHHLHTPPPPIPRKTYSLPAVSKLKKHGVPGEYIEFQIAGYHPSRQDYRQLYFAHTSENPDSKALILVKFSRTYCIDLHAFRFSKGHAPRILGFEYLPGGWYGIAMEYLQDVVALENAQFERQLMELIEEFHGEGFVHGDLRNVNILCADEQFWLIDFDWGGKDGEVVYPTSNLNPELMAGRIIGDLKIRREDDIRILRNTLDRFKS</sequence>
<feature type="domain" description="Crinkler effector protein N-terminal" evidence="13">
    <location>
        <begin position="4"/>
        <end position="93"/>
    </location>
</feature>
<evidence type="ECO:0000256" key="2">
    <source>
        <dbReference type="ARBA" id="ARBA00004613"/>
    </source>
</evidence>
<dbReference type="GO" id="GO:0043657">
    <property type="term" value="C:host cell"/>
    <property type="evidence" value="ECO:0007669"/>
    <property type="project" value="UniProtKB-SubCell"/>
</dbReference>
<feature type="domain" description="Crinkler effector protein N-terminal" evidence="13">
    <location>
        <begin position="113"/>
        <end position="211"/>
    </location>
</feature>
<keyword evidence="6" id="KW-0808">Transferase</keyword>
<dbReference type="GO" id="GO:0005576">
    <property type="term" value="C:extracellular region"/>
    <property type="evidence" value="ECO:0007669"/>
    <property type="project" value="UniProtKB-SubCell"/>
</dbReference>
<dbReference type="GO" id="GO:0005524">
    <property type="term" value="F:ATP binding"/>
    <property type="evidence" value="ECO:0007669"/>
    <property type="project" value="UniProtKB-KW"/>
</dbReference>
<keyword evidence="9" id="KW-0067">ATP-binding</keyword>
<feature type="domain" description="RIO-type" evidence="12">
    <location>
        <begin position="579"/>
        <end position="634"/>
    </location>
</feature>
<dbReference type="EC" id="2.7.11.1" evidence="3"/>
<dbReference type="OrthoDB" id="3261131at2759"/>
<comment type="catalytic activity">
    <reaction evidence="10">
        <text>L-threonyl-[protein] + ATP = O-phospho-L-threonyl-[protein] + ADP + H(+)</text>
        <dbReference type="Rhea" id="RHEA:46608"/>
        <dbReference type="Rhea" id="RHEA-COMP:11060"/>
        <dbReference type="Rhea" id="RHEA-COMP:11605"/>
        <dbReference type="ChEBI" id="CHEBI:15378"/>
        <dbReference type="ChEBI" id="CHEBI:30013"/>
        <dbReference type="ChEBI" id="CHEBI:30616"/>
        <dbReference type="ChEBI" id="CHEBI:61977"/>
        <dbReference type="ChEBI" id="CHEBI:456216"/>
        <dbReference type="EC" id="2.7.11.1"/>
    </reaction>
</comment>
<evidence type="ECO:0000256" key="6">
    <source>
        <dbReference type="ARBA" id="ARBA00022679"/>
    </source>
</evidence>
<evidence type="ECO:0000256" key="3">
    <source>
        <dbReference type="ARBA" id="ARBA00012513"/>
    </source>
</evidence>
<keyword evidence="15" id="KW-1185">Reference proteome</keyword>
<evidence type="ECO:0000313" key="15">
    <source>
        <dbReference type="Proteomes" id="UP000307440"/>
    </source>
</evidence>
<evidence type="ECO:0000256" key="7">
    <source>
        <dbReference type="ARBA" id="ARBA00022741"/>
    </source>
</evidence>
<evidence type="ECO:0000256" key="4">
    <source>
        <dbReference type="ARBA" id="ARBA00022525"/>
    </source>
</evidence>
<keyword evidence="8" id="KW-0418">Kinase</keyword>